<dbReference type="STRING" id="555875.SAMN04488124_0463"/>
<feature type="region of interest" description="Disordered" evidence="1">
    <location>
        <begin position="421"/>
        <end position="443"/>
    </location>
</feature>
<dbReference type="Proteomes" id="UP000243250">
    <property type="component" value="Unassembled WGS sequence"/>
</dbReference>
<keyword evidence="6" id="KW-1185">Reference proteome</keyword>
<feature type="compositionally biased region" description="Low complexity" evidence="1">
    <location>
        <begin position="26"/>
        <end position="46"/>
    </location>
</feature>
<dbReference type="EMBL" id="FOYS01000001">
    <property type="protein sequence ID" value="SFR34459.1"/>
    <property type="molecule type" value="Genomic_DNA"/>
</dbReference>
<organism evidence="5 6">
    <name type="scientific">Halogeometricum limi</name>
    <dbReference type="NCBI Taxonomy" id="555875"/>
    <lineage>
        <taxon>Archaea</taxon>
        <taxon>Methanobacteriati</taxon>
        <taxon>Methanobacteriota</taxon>
        <taxon>Stenosarchaea group</taxon>
        <taxon>Halobacteria</taxon>
        <taxon>Halobacteriales</taxon>
        <taxon>Haloferacaceae</taxon>
        <taxon>Halogeometricum</taxon>
    </lineage>
</organism>
<dbReference type="Pfam" id="PF23379">
    <property type="entry name" value="DUF7096"/>
    <property type="match status" value="1"/>
</dbReference>
<accession>A0A1I6FWZ2</accession>
<feature type="domain" description="DUF7094" evidence="3">
    <location>
        <begin position="221"/>
        <end position="329"/>
    </location>
</feature>
<feature type="compositionally biased region" description="Polar residues" evidence="1">
    <location>
        <begin position="427"/>
        <end position="443"/>
    </location>
</feature>
<reference evidence="6" key="1">
    <citation type="submission" date="2016-10" db="EMBL/GenBank/DDBJ databases">
        <authorList>
            <person name="Varghese N."/>
            <person name="Submissions S."/>
        </authorList>
    </citation>
    <scope>NUCLEOTIDE SEQUENCE [LARGE SCALE GENOMIC DNA]</scope>
    <source>
        <strain evidence="6">CGMCC 1.8711</strain>
    </source>
</reference>
<gene>
    <name evidence="5" type="ORF">SAMN04488124_0463</name>
</gene>
<evidence type="ECO:0000259" key="2">
    <source>
        <dbReference type="Pfam" id="PF23374"/>
    </source>
</evidence>
<evidence type="ECO:0000256" key="1">
    <source>
        <dbReference type="SAM" id="MobiDB-lite"/>
    </source>
</evidence>
<feature type="region of interest" description="Disordered" evidence="1">
    <location>
        <begin position="26"/>
        <end position="47"/>
    </location>
</feature>
<feature type="domain" description="Fibronectin-III type-like" evidence="2">
    <location>
        <begin position="335"/>
        <end position="414"/>
    </location>
</feature>
<dbReference type="Pfam" id="PF23374">
    <property type="entry name" value="Fn3_arc"/>
    <property type="match status" value="1"/>
</dbReference>
<dbReference type="Pfam" id="PF23375">
    <property type="entry name" value="DUF7094"/>
    <property type="match status" value="1"/>
</dbReference>
<dbReference type="InterPro" id="IPR055522">
    <property type="entry name" value="DUF7096"/>
</dbReference>
<protein>
    <submittedName>
        <fullName evidence="5">Uncharacterized protein</fullName>
    </submittedName>
</protein>
<evidence type="ECO:0000313" key="6">
    <source>
        <dbReference type="Proteomes" id="UP000243250"/>
    </source>
</evidence>
<evidence type="ECO:0000259" key="4">
    <source>
        <dbReference type="Pfam" id="PF23379"/>
    </source>
</evidence>
<evidence type="ECO:0000259" key="3">
    <source>
        <dbReference type="Pfam" id="PF23375"/>
    </source>
</evidence>
<dbReference type="RefSeq" id="WP_245758272.1">
    <property type="nucleotide sequence ID" value="NZ_FOYS01000001.1"/>
</dbReference>
<sequence>MRALPAMVVVVLVFSSVVGAVAPGTASPAGDAGPSLAPAASPPSSDVVVTNQTAQNATLHILGITQAETTQSSLETRHVSLGPALAFDENETDARVETLATLDRIESAQTTDRRQQIILQELSEIEQRAISLRTRQQAAIRAYGAGRIDARTFLVQLATIDIDARALEERRQLIRESAGSMDDFTVDSRSATLERELDTFTGPVRQHAADVLRGADDPSRFFLQTGSNSVVISTIHDDTYVREAYLGDRRARGSGRITLDEAANITAEAYPSIFALQTSQDGVNVVGTLSGDNSYLVRVQHRRGQLVSFVDSGSQRVFKEFQYRPLDTMQTAPEQSAVKDGLELSAAQTYPGGPVRIRLNDSQTGAPTDARITVGPRGGRSVVVGETGSDGSLWTMAPGQAYQVTAIRGNSVVVLTVQPSDPPLVNETASENSSLVTSTPIQS</sequence>
<evidence type="ECO:0000313" key="5">
    <source>
        <dbReference type="EMBL" id="SFR34459.1"/>
    </source>
</evidence>
<proteinExistence type="predicted"/>
<feature type="domain" description="DUF7096" evidence="4">
    <location>
        <begin position="1"/>
        <end position="216"/>
    </location>
</feature>
<dbReference type="AlphaFoldDB" id="A0A1I6FWZ2"/>
<dbReference type="InterPro" id="IPR056397">
    <property type="entry name" value="Fn3_arc"/>
</dbReference>
<dbReference type="InterPro" id="IPR055520">
    <property type="entry name" value="DUF7094"/>
</dbReference>
<name>A0A1I6FWZ2_9EURY</name>